<organism evidence="1 2">
    <name type="scientific">Mesobacillus zeae</name>
    <dbReference type="NCBI Taxonomy" id="1917180"/>
    <lineage>
        <taxon>Bacteria</taxon>
        <taxon>Bacillati</taxon>
        <taxon>Bacillota</taxon>
        <taxon>Bacilli</taxon>
        <taxon>Bacillales</taxon>
        <taxon>Bacillaceae</taxon>
        <taxon>Mesobacillus</taxon>
    </lineage>
</organism>
<dbReference type="RefSeq" id="WP_119113524.1">
    <property type="nucleotide sequence ID" value="NZ_CBCSEO010000005.1"/>
</dbReference>
<name>A0A398B4K1_9BACI</name>
<protein>
    <submittedName>
        <fullName evidence="1">DUF3918 domain-containing protein</fullName>
    </submittedName>
</protein>
<dbReference type="InterPro" id="IPR025029">
    <property type="entry name" value="DUF3918"/>
</dbReference>
<accession>A0A398B4K1</accession>
<comment type="caution">
    <text evidence="1">The sequence shown here is derived from an EMBL/GenBank/DDBJ whole genome shotgun (WGS) entry which is preliminary data.</text>
</comment>
<dbReference type="EMBL" id="QWVT01000024">
    <property type="protein sequence ID" value="RID83748.1"/>
    <property type="molecule type" value="Genomic_DNA"/>
</dbReference>
<proteinExistence type="predicted"/>
<dbReference type="AlphaFoldDB" id="A0A398B4K1"/>
<dbReference type="OrthoDB" id="2915434at2"/>
<reference evidence="1 2" key="1">
    <citation type="submission" date="2018-08" db="EMBL/GenBank/DDBJ databases">
        <title>Bacillus jemisoniae sp. nov., Bacillus chryseoplanitiae sp. nov., Bacillus resnikiae sp. nov., and Bacillus frankliniae sp. nov., isolated from Viking spacecraft and associated surfaces.</title>
        <authorList>
            <person name="Seuylemezian A."/>
            <person name="Vaishampayan P."/>
        </authorList>
    </citation>
    <scope>NUCLEOTIDE SEQUENCE [LARGE SCALE GENOMIC DNA]</scope>
    <source>
        <strain evidence="1 2">JJ-247</strain>
    </source>
</reference>
<dbReference type="Pfam" id="PF13056">
    <property type="entry name" value="DUF3918"/>
    <property type="match status" value="1"/>
</dbReference>
<gene>
    <name evidence="1" type="ORF">D1970_14135</name>
</gene>
<evidence type="ECO:0000313" key="2">
    <source>
        <dbReference type="Proteomes" id="UP000265816"/>
    </source>
</evidence>
<keyword evidence="2" id="KW-1185">Reference proteome</keyword>
<dbReference type="Proteomes" id="UP000265816">
    <property type="component" value="Unassembled WGS sequence"/>
</dbReference>
<evidence type="ECO:0000313" key="1">
    <source>
        <dbReference type="EMBL" id="RID83748.1"/>
    </source>
</evidence>
<sequence>MNKMFTTVLAFGAGMAVSTLVGKTNLPNKRQMKRMKKRISKAFF</sequence>